<evidence type="ECO:0000313" key="3">
    <source>
        <dbReference type="Proteomes" id="UP000004095"/>
    </source>
</evidence>
<keyword evidence="1" id="KW-0472">Membrane</keyword>
<sequence length="230" mass="26473">MIKPPYHEYHAEYIITQPWNAVSSLVFFVPVIYWTWKLKPHYRQYPVMTAILPLLFLNGLGSTLFHAFEPNLALALLDGIPPLLMIILLSSYFWTKTTNSWFSGVLIVLGCYGINALMAYIFYINGKPEAATNITYFITGMIVLTPVVFILARSRWRKWKMVALAIVLLNLALLFRVLDSYEYPTNPFAHVLPQGTHFLWHILSAAAVFPLGRFLIHLRYVDTRPMEAYA</sequence>
<evidence type="ECO:0000313" key="2">
    <source>
        <dbReference type="EMBL" id="EAY31623.1"/>
    </source>
</evidence>
<evidence type="ECO:0000256" key="1">
    <source>
        <dbReference type="SAM" id="Phobius"/>
    </source>
</evidence>
<dbReference type="Proteomes" id="UP000004095">
    <property type="component" value="Unassembled WGS sequence"/>
</dbReference>
<reference evidence="2 3" key="1">
    <citation type="submission" date="2007-01" db="EMBL/GenBank/DDBJ databases">
        <authorList>
            <person name="Haygood M."/>
            <person name="Podell S."/>
            <person name="Anderson C."/>
            <person name="Hopkinson B."/>
            <person name="Roe K."/>
            <person name="Barbeau K."/>
            <person name="Gaasterland T."/>
            <person name="Ferriera S."/>
            <person name="Johnson J."/>
            <person name="Kravitz S."/>
            <person name="Beeson K."/>
            <person name="Sutton G."/>
            <person name="Rogers Y.-H."/>
            <person name="Friedman R."/>
            <person name="Frazier M."/>
            <person name="Venter J.C."/>
        </authorList>
    </citation>
    <scope>NUCLEOTIDE SEQUENCE [LARGE SCALE GENOMIC DNA]</scope>
    <source>
        <strain evidence="2 3">ATCC 23134</strain>
    </source>
</reference>
<dbReference type="eggNOG" id="ENOG50329GZ">
    <property type="taxonomic scope" value="Bacteria"/>
</dbReference>
<keyword evidence="1" id="KW-0812">Transmembrane</keyword>
<accession>A1ZD84</accession>
<feature type="transmembrane region" description="Helical" evidence="1">
    <location>
        <begin position="19"/>
        <end position="36"/>
    </location>
</feature>
<feature type="transmembrane region" description="Helical" evidence="1">
    <location>
        <begin position="74"/>
        <end position="94"/>
    </location>
</feature>
<keyword evidence="3" id="KW-1185">Reference proteome</keyword>
<comment type="caution">
    <text evidence="2">The sequence shown here is derived from an EMBL/GenBank/DDBJ whole genome shotgun (WGS) entry which is preliminary data.</text>
</comment>
<feature type="transmembrane region" description="Helical" evidence="1">
    <location>
        <begin position="48"/>
        <end position="68"/>
    </location>
</feature>
<feature type="transmembrane region" description="Helical" evidence="1">
    <location>
        <begin position="159"/>
        <end position="178"/>
    </location>
</feature>
<name>A1ZD84_MICM2</name>
<protein>
    <submittedName>
        <fullName evidence="2">Membrane protein, putative</fullName>
    </submittedName>
</protein>
<keyword evidence="1" id="KW-1133">Transmembrane helix</keyword>
<proteinExistence type="predicted"/>
<feature type="transmembrane region" description="Helical" evidence="1">
    <location>
        <begin position="198"/>
        <end position="216"/>
    </location>
</feature>
<dbReference type="AlphaFoldDB" id="A1ZD84"/>
<dbReference type="EMBL" id="AAWS01000002">
    <property type="protein sequence ID" value="EAY31623.1"/>
    <property type="molecule type" value="Genomic_DNA"/>
</dbReference>
<organism evidence="2 3">
    <name type="scientific">Microscilla marina ATCC 23134</name>
    <dbReference type="NCBI Taxonomy" id="313606"/>
    <lineage>
        <taxon>Bacteria</taxon>
        <taxon>Pseudomonadati</taxon>
        <taxon>Bacteroidota</taxon>
        <taxon>Cytophagia</taxon>
        <taxon>Cytophagales</taxon>
        <taxon>Microscillaceae</taxon>
        <taxon>Microscilla</taxon>
    </lineage>
</organism>
<gene>
    <name evidence="2" type="ORF">M23134_05129</name>
</gene>
<feature type="transmembrane region" description="Helical" evidence="1">
    <location>
        <begin position="101"/>
        <end position="122"/>
    </location>
</feature>
<feature type="transmembrane region" description="Helical" evidence="1">
    <location>
        <begin position="134"/>
        <end position="152"/>
    </location>
</feature>